<reference evidence="3 4" key="1">
    <citation type="submission" date="2017-08" db="EMBL/GenBank/DDBJ databases">
        <title>Acidophilic green algal genome provides insights into adaptation to an acidic environment.</title>
        <authorList>
            <person name="Hirooka S."/>
            <person name="Hirose Y."/>
            <person name="Kanesaki Y."/>
            <person name="Higuchi S."/>
            <person name="Fujiwara T."/>
            <person name="Onuma R."/>
            <person name="Era A."/>
            <person name="Ohbayashi R."/>
            <person name="Uzuka A."/>
            <person name="Nozaki H."/>
            <person name="Yoshikawa H."/>
            <person name="Miyagishima S.Y."/>
        </authorList>
    </citation>
    <scope>NUCLEOTIDE SEQUENCE [LARGE SCALE GENOMIC DNA]</scope>
    <source>
        <strain evidence="3 4">NIES-2499</strain>
    </source>
</reference>
<feature type="compositionally biased region" description="Basic and acidic residues" evidence="1">
    <location>
        <begin position="86"/>
        <end position="114"/>
    </location>
</feature>
<proteinExistence type="predicted"/>
<evidence type="ECO:0000256" key="2">
    <source>
        <dbReference type="SAM" id="Phobius"/>
    </source>
</evidence>
<organism evidence="3 4">
    <name type="scientific">Chlamydomonas eustigma</name>
    <dbReference type="NCBI Taxonomy" id="1157962"/>
    <lineage>
        <taxon>Eukaryota</taxon>
        <taxon>Viridiplantae</taxon>
        <taxon>Chlorophyta</taxon>
        <taxon>core chlorophytes</taxon>
        <taxon>Chlorophyceae</taxon>
        <taxon>CS clade</taxon>
        <taxon>Chlamydomonadales</taxon>
        <taxon>Chlamydomonadaceae</taxon>
        <taxon>Chlamydomonas</taxon>
    </lineage>
</organism>
<evidence type="ECO:0000313" key="3">
    <source>
        <dbReference type="EMBL" id="GAX77750.1"/>
    </source>
</evidence>
<evidence type="ECO:0000256" key="1">
    <source>
        <dbReference type="SAM" id="MobiDB-lite"/>
    </source>
</evidence>
<keyword evidence="4" id="KW-1185">Reference proteome</keyword>
<name>A0A250X4R1_9CHLO</name>
<dbReference type="EMBL" id="BEGY01000027">
    <property type="protein sequence ID" value="GAX77750.1"/>
    <property type="molecule type" value="Genomic_DNA"/>
</dbReference>
<accession>A0A250X4R1</accession>
<gene>
    <name evidence="3" type="ORF">CEUSTIGMA_g5193.t1</name>
</gene>
<protein>
    <submittedName>
        <fullName evidence="3">Uncharacterized protein</fullName>
    </submittedName>
</protein>
<keyword evidence="2" id="KW-0472">Membrane</keyword>
<feature type="region of interest" description="Disordered" evidence="1">
    <location>
        <begin position="69"/>
        <end position="114"/>
    </location>
</feature>
<feature type="transmembrane region" description="Helical" evidence="2">
    <location>
        <begin position="40"/>
        <end position="59"/>
    </location>
</feature>
<keyword evidence="2" id="KW-1133">Transmembrane helix</keyword>
<dbReference type="Proteomes" id="UP000232323">
    <property type="component" value="Unassembled WGS sequence"/>
</dbReference>
<keyword evidence="2" id="KW-0812">Transmembrane</keyword>
<comment type="caution">
    <text evidence="3">The sequence shown here is derived from an EMBL/GenBank/DDBJ whole genome shotgun (WGS) entry which is preliminary data.</text>
</comment>
<evidence type="ECO:0000313" key="4">
    <source>
        <dbReference type="Proteomes" id="UP000232323"/>
    </source>
</evidence>
<sequence>MPIETFWVTAGSAAALGNVSLPKLGSICVSNYDNYIDSTVFLLLVGATLAATVTGAMIASSGLDRMVDPDLLEGEEGSGNMEEIAPESKGRTRLKPEDVLKETEPKTSTKEANS</sequence>
<dbReference type="AlphaFoldDB" id="A0A250X4R1"/>